<sequence length="162" mass="17439">MMLAAILWAPLFNFLIARTALSAKSGAGLFDNSAHGQDELKLYCSASRPPPADSLPSACFVMKDDVTTAAHSSSHDKLGFASSTGQEFVVVAPSAGEDSKVEFFASGFWLQIDFSHSTKCAKVQVRAPMRTPRKRKEGEEPALEPFIDGVSCSGTERKIVLL</sequence>
<dbReference type="EMBL" id="FQ311441">
    <property type="protein sequence ID" value="CBQ70711.1"/>
    <property type="molecule type" value="Genomic_DNA"/>
</dbReference>
<dbReference type="Proteomes" id="UP000008867">
    <property type="component" value="Chromosome 2"/>
</dbReference>
<protein>
    <submittedName>
        <fullName evidence="2">Conserved hypothetical Ustilaginaceae-specific protein</fullName>
    </submittedName>
</protein>
<keyword evidence="3" id="KW-1185">Reference proteome</keyword>
<dbReference type="VEuPathDB" id="FungiDB:sr10431.2"/>
<evidence type="ECO:0000313" key="2">
    <source>
        <dbReference type="EMBL" id="CBQ70711.1"/>
    </source>
</evidence>
<accession>E6ZU04</accession>
<reference evidence="2 3" key="1">
    <citation type="journal article" date="2010" name="Science">
        <title>Pathogenicity determinants in smut fungi revealed by genome comparison.</title>
        <authorList>
            <person name="Schirawski J."/>
            <person name="Mannhaupt G."/>
            <person name="Muench K."/>
            <person name="Brefort T."/>
            <person name="Schipper K."/>
            <person name="Doehlemann G."/>
            <person name="Di Stasio M."/>
            <person name="Roessel N."/>
            <person name="Mendoza-Mendoza A."/>
            <person name="Pester D."/>
            <person name="Mueller O."/>
            <person name="Winterberg B."/>
            <person name="Meyer E."/>
            <person name="Ghareeb H."/>
            <person name="Wollenberg T."/>
            <person name="Muensterkoetter M."/>
            <person name="Wong P."/>
            <person name="Walter M."/>
            <person name="Stukenbrock E."/>
            <person name="Gueldener U."/>
            <person name="Kahmann R."/>
        </authorList>
    </citation>
    <scope>NUCLEOTIDE SEQUENCE [LARGE SCALE GENOMIC DNA]</scope>
    <source>
        <strain evidence="3">SRZ2</strain>
    </source>
</reference>
<dbReference type="OrthoDB" id="2548597at2759"/>
<feature type="signal peptide" evidence="1">
    <location>
        <begin position="1"/>
        <end position="22"/>
    </location>
</feature>
<keyword evidence="1" id="KW-0732">Signal</keyword>
<feature type="chain" id="PRO_5003216597" evidence="1">
    <location>
        <begin position="23"/>
        <end position="162"/>
    </location>
</feature>
<evidence type="ECO:0000313" key="3">
    <source>
        <dbReference type="Proteomes" id="UP000008867"/>
    </source>
</evidence>
<gene>
    <name evidence="2" type="ORF">sr10431.2</name>
</gene>
<organism evidence="2 3">
    <name type="scientific">Sporisorium reilianum (strain SRZ2)</name>
    <name type="common">Maize head smut fungus</name>
    <dbReference type="NCBI Taxonomy" id="999809"/>
    <lineage>
        <taxon>Eukaryota</taxon>
        <taxon>Fungi</taxon>
        <taxon>Dikarya</taxon>
        <taxon>Basidiomycota</taxon>
        <taxon>Ustilaginomycotina</taxon>
        <taxon>Ustilaginomycetes</taxon>
        <taxon>Ustilaginales</taxon>
        <taxon>Ustilaginaceae</taxon>
        <taxon>Sporisorium</taxon>
    </lineage>
</organism>
<dbReference type="HOGENOM" id="CLU_1636681_0_0_1"/>
<proteinExistence type="predicted"/>
<name>E6ZU04_SPORE</name>
<dbReference type="eggNOG" id="ENOG502TATS">
    <property type="taxonomic scope" value="Eukaryota"/>
</dbReference>
<evidence type="ECO:0000256" key="1">
    <source>
        <dbReference type="SAM" id="SignalP"/>
    </source>
</evidence>
<dbReference type="AlphaFoldDB" id="E6ZU04"/>